<reference evidence="1 2" key="1">
    <citation type="submission" date="2024-04" db="EMBL/GenBank/DDBJ databases">
        <title>Luteolibacter sp. isolated from soil.</title>
        <authorList>
            <person name="An J."/>
        </authorList>
    </citation>
    <scope>NUCLEOTIDE SEQUENCE [LARGE SCALE GENOMIC DNA]</scope>
    <source>
        <strain evidence="1 2">Y139</strain>
    </source>
</reference>
<keyword evidence="2" id="KW-1185">Reference proteome</keyword>
<name>A0ABU9B2D3_9BACT</name>
<gene>
    <name evidence="1" type="ORF">WKV53_23380</name>
</gene>
<evidence type="ECO:0000313" key="2">
    <source>
        <dbReference type="Proteomes" id="UP001371305"/>
    </source>
</evidence>
<organism evidence="1 2">
    <name type="scientific">Luteolibacter soli</name>
    <dbReference type="NCBI Taxonomy" id="3135280"/>
    <lineage>
        <taxon>Bacteria</taxon>
        <taxon>Pseudomonadati</taxon>
        <taxon>Verrucomicrobiota</taxon>
        <taxon>Verrucomicrobiia</taxon>
        <taxon>Verrucomicrobiales</taxon>
        <taxon>Verrucomicrobiaceae</taxon>
        <taxon>Luteolibacter</taxon>
    </lineage>
</organism>
<dbReference type="Proteomes" id="UP001371305">
    <property type="component" value="Unassembled WGS sequence"/>
</dbReference>
<evidence type="ECO:0000313" key="1">
    <source>
        <dbReference type="EMBL" id="MEK7953476.1"/>
    </source>
</evidence>
<proteinExistence type="predicted"/>
<dbReference type="RefSeq" id="WP_341407240.1">
    <property type="nucleotide sequence ID" value="NZ_JBBUKT010000011.1"/>
</dbReference>
<accession>A0ABU9B2D3</accession>
<dbReference type="EMBL" id="JBBUKT010000011">
    <property type="protein sequence ID" value="MEK7953476.1"/>
    <property type="molecule type" value="Genomic_DNA"/>
</dbReference>
<protein>
    <recommendedName>
        <fullName evidence="3">CENP-V/GFA domain-containing protein</fullName>
    </recommendedName>
</protein>
<evidence type="ECO:0008006" key="3">
    <source>
        <dbReference type="Google" id="ProtNLM"/>
    </source>
</evidence>
<sequence length="167" mass="19451">MKFACACGNLIPDQTDYLSYAAHLIADQDLYDATAMSERGSSDWWPSLTRKLYQCDSCGRLWIEDRGRELRAFVPEEPAPHFLSSIHGDQWKRILRGEWRDERVIATLPRGFLGWAHLSEEDHATFDDWGLLERAYYDRFEELKKRGILRDAMLTKNGETVHSWGRA</sequence>
<comment type="caution">
    <text evidence="1">The sequence shown here is derived from an EMBL/GenBank/DDBJ whole genome shotgun (WGS) entry which is preliminary data.</text>
</comment>